<accession>A0A844YX82</accession>
<reference evidence="1 2" key="1">
    <citation type="submission" date="2019-12" db="EMBL/GenBank/DDBJ databases">
        <title>Genomic-based taxomic classification of the family Erythrobacteraceae.</title>
        <authorList>
            <person name="Xu L."/>
        </authorList>
    </citation>
    <scope>NUCLEOTIDE SEQUENCE [LARGE SCALE GENOMIC DNA]</scope>
    <source>
        <strain evidence="1 2">M0322</strain>
    </source>
</reference>
<dbReference type="Proteomes" id="UP000466966">
    <property type="component" value="Unassembled WGS sequence"/>
</dbReference>
<evidence type="ECO:0000313" key="2">
    <source>
        <dbReference type="Proteomes" id="UP000466966"/>
    </source>
</evidence>
<dbReference type="EMBL" id="WTYV01000004">
    <property type="protein sequence ID" value="MXO72179.1"/>
    <property type="molecule type" value="Genomic_DNA"/>
</dbReference>
<name>A0A844YX82_9SPHN</name>
<gene>
    <name evidence="1" type="ORF">GRI99_11135</name>
</gene>
<dbReference type="SUPFAM" id="SSF82649">
    <property type="entry name" value="SufE/NifU"/>
    <property type="match status" value="1"/>
</dbReference>
<proteinExistence type="predicted"/>
<dbReference type="GO" id="GO:0005506">
    <property type="term" value="F:iron ion binding"/>
    <property type="evidence" value="ECO:0007669"/>
    <property type="project" value="InterPro"/>
</dbReference>
<protein>
    <submittedName>
        <fullName evidence="1">Iron-sulfur cluster assembly scaffold protein</fullName>
    </submittedName>
</protein>
<sequence>MLALTLELAQWPAMENLPLHGDARAPTCGSTLAVDLALDEAGRIDTMGLRVRACAVGQASATLFARHAKGCDLAALQAMHDRIEGWLDGEAPLPDWPGLAMLEPARHYPARHGAIMLPWKAAIAALSSAPAAS</sequence>
<dbReference type="Gene3D" id="3.90.1010.10">
    <property type="match status" value="1"/>
</dbReference>
<evidence type="ECO:0000313" key="1">
    <source>
        <dbReference type="EMBL" id="MXO72179.1"/>
    </source>
</evidence>
<dbReference type="OrthoDB" id="7857113at2"/>
<dbReference type="CDD" id="cd06664">
    <property type="entry name" value="IscU_like"/>
    <property type="match status" value="1"/>
</dbReference>
<dbReference type="AlphaFoldDB" id="A0A844YX82"/>
<dbReference type="GO" id="GO:0051536">
    <property type="term" value="F:iron-sulfur cluster binding"/>
    <property type="evidence" value="ECO:0007669"/>
    <property type="project" value="InterPro"/>
</dbReference>
<dbReference type="GO" id="GO:0016226">
    <property type="term" value="P:iron-sulfur cluster assembly"/>
    <property type="evidence" value="ECO:0007669"/>
    <property type="project" value="InterPro"/>
</dbReference>
<dbReference type="InterPro" id="IPR002871">
    <property type="entry name" value="NIF_FeS_clus_asmbl_NifU_N"/>
</dbReference>
<organism evidence="1 2">
    <name type="scientific">Alteraurantiacibacter buctensis</name>
    <dbReference type="NCBI Taxonomy" id="1503981"/>
    <lineage>
        <taxon>Bacteria</taxon>
        <taxon>Pseudomonadati</taxon>
        <taxon>Pseudomonadota</taxon>
        <taxon>Alphaproteobacteria</taxon>
        <taxon>Sphingomonadales</taxon>
        <taxon>Erythrobacteraceae</taxon>
        <taxon>Alteraurantiacibacter</taxon>
    </lineage>
</organism>
<comment type="caution">
    <text evidence="1">The sequence shown here is derived from an EMBL/GenBank/DDBJ whole genome shotgun (WGS) entry which is preliminary data.</text>
</comment>
<keyword evidence="2" id="KW-1185">Reference proteome</keyword>